<accession>A0A8X7CSP4</accession>
<gene>
    <name evidence="1" type="ORF">TNIN_61001</name>
</gene>
<name>A0A8X7CSP4_9ARAC</name>
<evidence type="ECO:0000313" key="1">
    <source>
        <dbReference type="EMBL" id="GFY75232.1"/>
    </source>
</evidence>
<keyword evidence="2" id="KW-1185">Reference proteome</keyword>
<dbReference type="EMBL" id="BMAV01021230">
    <property type="protein sequence ID" value="GFY75232.1"/>
    <property type="molecule type" value="Genomic_DNA"/>
</dbReference>
<proteinExistence type="predicted"/>
<protein>
    <submittedName>
        <fullName evidence="1">Uncharacterized protein</fullName>
    </submittedName>
</protein>
<dbReference type="Proteomes" id="UP000886998">
    <property type="component" value="Unassembled WGS sequence"/>
</dbReference>
<dbReference type="AlphaFoldDB" id="A0A8X7CSP4"/>
<evidence type="ECO:0000313" key="2">
    <source>
        <dbReference type="Proteomes" id="UP000886998"/>
    </source>
</evidence>
<organism evidence="1 2">
    <name type="scientific">Trichonephila inaurata madagascariensis</name>
    <dbReference type="NCBI Taxonomy" id="2747483"/>
    <lineage>
        <taxon>Eukaryota</taxon>
        <taxon>Metazoa</taxon>
        <taxon>Ecdysozoa</taxon>
        <taxon>Arthropoda</taxon>
        <taxon>Chelicerata</taxon>
        <taxon>Arachnida</taxon>
        <taxon>Araneae</taxon>
        <taxon>Araneomorphae</taxon>
        <taxon>Entelegynae</taxon>
        <taxon>Araneoidea</taxon>
        <taxon>Nephilidae</taxon>
        <taxon>Trichonephila</taxon>
        <taxon>Trichonephila inaurata</taxon>
    </lineage>
</organism>
<comment type="caution">
    <text evidence="1">The sequence shown here is derived from an EMBL/GenBank/DDBJ whole genome shotgun (WGS) entry which is preliminary data.</text>
</comment>
<reference evidence="1" key="1">
    <citation type="submission" date="2020-08" db="EMBL/GenBank/DDBJ databases">
        <title>Multicomponent nature underlies the extraordinary mechanical properties of spider dragline silk.</title>
        <authorList>
            <person name="Kono N."/>
            <person name="Nakamura H."/>
            <person name="Mori M."/>
            <person name="Yoshida Y."/>
            <person name="Ohtoshi R."/>
            <person name="Malay A.D."/>
            <person name="Moran D.A.P."/>
            <person name="Tomita M."/>
            <person name="Numata K."/>
            <person name="Arakawa K."/>
        </authorList>
    </citation>
    <scope>NUCLEOTIDE SEQUENCE</scope>
</reference>
<sequence length="148" mass="16817">MQVRGSKYGRLFTFAAHDQPLPEHKPSRGDAVAIGSDVQLPTSGVHCFRQRFKFLWFKCNVVKISPDVAIDRMKLRQFASKNVDGSSGSMPLTLHPNPSCSSRYQKCFWHCRHNTVQVPEWGESTQTWSSILCMHSKAARRKPRGTVE</sequence>